<accession>A0ABR8CFJ5</accession>
<proteinExistence type="predicted"/>
<gene>
    <name evidence="1" type="ORF">H6G05_18505</name>
</gene>
<comment type="caution">
    <text evidence="1">The sequence shown here is derived from an EMBL/GenBank/DDBJ whole genome shotgun (WGS) entry which is preliminary data.</text>
</comment>
<protein>
    <submittedName>
        <fullName evidence="1">Uncharacterized protein</fullName>
    </submittedName>
</protein>
<reference evidence="1 2" key="1">
    <citation type="journal article" date="2020" name="ISME J.">
        <title>Comparative genomics reveals insights into cyanobacterial evolution and habitat adaptation.</title>
        <authorList>
            <person name="Chen M.Y."/>
            <person name="Teng W.K."/>
            <person name="Zhao L."/>
            <person name="Hu C.X."/>
            <person name="Zhou Y.K."/>
            <person name="Han B.P."/>
            <person name="Song L.R."/>
            <person name="Shu W.S."/>
        </authorList>
    </citation>
    <scope>NUCLEOTIDE SEQUENCE [LARGE SCALE GENOMIC DNA]</scope>
    <source>
        <strain evidence="1 2">FACHB-1050</strain>
    </source>
</reference>
<name>A0ABR8CFJ5_9CYAN</name>
<organism evidence="1 2">
    <name type="scientific">Phormidium tenue FACHB-1050</name>
    <dbReference type="NCBI Taxonomy" id="2692857"/>
    <lineage>
        <taxon>Bacteria</taxon>
        <taxon>Bacillati</taxon>
        <taxon>Cyanobacteriota</taxon>
        <taxon>Cyanophyceae</taxon>
        <taxon>Oscillatoriophycideae</taxon>
        <taxon>Oscillatoriales</taxon>
        <taxon>Oscillatoriaceae</taxon>
        <taxon>Phormidium</taxon>
    </lineage>
</organism>
<keyword evidence="2" id="KW-1185">Reference proteome</keyword>
<dbReference type="RefSeq" id="WP_190580183.1">
    <property type="nucleotide sequence ID" value="NZ_CAWPQU010000029.1"/>
</dbReference>
<evidence type="ECO:0000313" key="2">
    <source>
        <dbReference type="Proteomes" id="UP000618445"/>
    </source>
</evidence>
<dbReference type="EMBL" id="JACJQY010000035">
    <property type="protein sequence ID" value="MBD2318832.1"/>
    <property type="molecule type" value="Genomic_DNA"/>
</dbReference>
<evidence type="ECO:0000313" key="1">
    <source>
        <dbReference type="EMBL" id="MBD2318832.1"/>
    </source>
</evidence>
<sequence length="219" mass="25776">MGIFRAIQRLISRITGNQKLRVQRAKATISLMSEREFEDLVSWLLGLQEKHIYEYEKQLLDTINQSNRAIELINEIKKIRLESNRNSYIMTNKKNILRKEIECQDFLIELYDKILNYNDDPNMNEEHSSMFLDFINVKSNEKSLEAIAMSLSIEEREKWLRMADTDWGRLQIFQKIGMEISASLAKFEELDTEEKALDAKLQAHKQRLKAMGDPFADLL</sequence>
<dbReference type="Proteomes" id="UP000618445">
    <property type="component" value="Unassembled WGS sequence"/>
</dbReference>